<dbReference type="OrthoDB" id="3058759at2759"/>
<evidence type="ECO:0000313" key="1">
    <source>
        <dbReference type="EMBL" id="KAF9522783.1"/>
    </source>
</evidence>
<name>A0A9P6JJ70_9AGAR</name>
<reference evidence="1" key="1">
    <citation type="submission" date="2020-11" db="EMBL/GenBank/DDBJ databases">
        <authorList>
            <consortium name="DOE Joint Genome Institute"/>
            <person name="Ahrendt S."/>
            <person name="Riley R."/>
            <person name="Andreopoulos W."/>
            <person name="Labutti K."/>
            <person name="Pangilinan J."/>
            <person name="Ruiz-Duenas F.J."/>
            <person name="Barrasa J.M."/>
            <person name="Sanchez-Garcia M."/>
            <person name="Camarero S."/>
            <person name="Miyauchi S."/>
            <person name="Serrano A."/>
            <person name="Linde D."/>
            <person name="Babiker R."/>
            <person name="Drula E."/>
            <person name="Ayuso-Fernandez I."/>
            <person name="Pacheco R."/>
            <person name="Padilla G."/>
            <person name="Ferreira P."/>
            <person name="Barriuso J."/>
            <person name="Kellner H."/>
            <person name="Castanera R."/>
            <person name="Alfaro M."/>
            <person name="Ramirez L."/>
            <person name="Pisabarro A.G."/>
            <person name="Kuo A."/>
            <person name="Tritt A."/>
            <person name="Lipzen A."/>
            <person name="He G."/>
            <person name="Yan M."/>
            <person name="Ng V."/>
            <person name="Cullen D."/>
            <person name="Martin F."/>
            <person name="Rosso M.-N."/>
            <person name="Henrissat B."/>
            <person name="Hibbett D."/>
            <person name="Martinez A.T."/>
            <person name="Grigoriev I.V."/>
        </authorList>
    </citation>
    <scope>NUCLEOTIDE SEQUENCE</scope>
    <source>
        <strain evidence="1">CBS 506.95</strain>
    </source>
</reference>
<proteinExistence type="predicted"/>
<dbReference type="AlphaFoldDB" id="A0A9P6JJ70"/>
<dbReference type="Proteomes" id="UP000807306">
    <property type="component" value="Unassembled WGS sequence"/>
</dbReference>
<accession>A0A9P6JJ70</accession>
<gene>
    <name evidence="1" type="ORF">CPB83DRAFT_863966</name>
</gene>
<evidence type="ECO:0000313" key="2">
    <source>
        <dbReference type="Proteomes" id="UP000807306"/>
    </source>
</evidence>
<protein>
    <submittedName>
        <fullName evidence="1">Uncharacterized protein</fullName>
    </submittedName>
</protein>
<organism evidence="1 2">
    <name type="scientific">Crepidotus variabilis</name>
    <dbReference type="NCBI Taxonomy" id="179855"/>
    <lineage>
        <taxon>Eukaryota</taxon>
        <taxon>Fungi</taxon>
        <taxon>Dikarya</taxon>
        <taxon>Basidiomycota</taxon>
        <taxon>Agaricomycotina</taxon>
        <taxon>Agaricomycetes</taxon>
        <taxon>Agaricomycetidae</taxon>
        <taxon>Agaricales</taxon>
        <taxon>Agaricineae</taxon>
        <taxon>Crepidotaceae</taxon>
        <taxon>Crepidotus</taxon>
    </lineage>
</organism>
<dbReference type="EMBL" id="MU157934">
    <property type="protein sequence ID" value="KAF9522783.1"/>
    <property type="molecule type" value="Genomic_DNA"/>
</dbReference>
<keyword evidence="2" id="KW-1185">Reference proteome</keyword>
<comment type="caution">
    <text evidence="1">The sequence shown here is derived from an EMBL/GenBank/DDBJ whole genome shotgun (WGS) entry which is preliminary data.</text>
</comment>
<sequence>MIQRGYMKKGMYDYCVDLENHVVVLDERTDWSIIQPGTRIVMRVILERESSTFFMVNQCPRPHCGVWNYNVFGLRSSNCQGCSGRFQVTLANRRTCRNHQRRSSDQGLMLLRNFHIQRLPGKWEPRDYSCQVVMKGGFVAPQT</sequence>